<dbReference type="RefSeq" id="XP_004515523.1">
    <property type="nucleotide sequence ID" value="XM_004515466.3"/>
</dbReference>
<dbReference type="GeneID" id="101508967"/>
<evidence type="ECO:0000313" key="6">
    <source>
        <dbReference type="RefSeq" id="XP_004515524.1"/>
    </source>
</evidence>
<dbReference type="PANTHER" id="PTHR13318:SF106">
    <property type="entry name" value="F-BOX_LRR-REPEAT PROTEIN 2"/>
    <property type="match status" value="1"/>
</dbReference>
<accession>A0A1S2Z5P4</accession>
<reference evidence="4 5" key="1">
    <citation type="submission" date="2025-04" db="UniProtKB">
        <authorList>
            <consortium name="RefSeq"/>
        </authorList>
    </citation>
    <scope>IDENTIFICATION</scope>
    <source>
        <tissue evidence="4 5">Etiolated seedlings</tissue>
    </source>
</reference>
<keyword evidence="3" id="KW-1185">Reference proteome</keyword>
<dbReference type="KEGG" id="cam:101508967"/>
<dbReference type="InterPro" id="IPR057207">
    <property type="entry name" value="FBXL15_LRR"/>
</dbReference>
<evidence type="ECO:0000313" key="5">
    <source>
        <dbReference type="RefSeq" id="XP_004515523.1"/>
    </source>
</evidence>
<dbReference type="PANTHER" id="PTHR13318">
    <property type="entry name" value="PARTNER OF PAIRED, ISOFORM B-RELATED"/>
    <property type="match status" value="1"/>
</dbReference>
<dbReference type="SUPFAM" id="SSF52047">
    <property type="entry name" value="RNI-like"/>
    <property type="match status" value="3"/>
</dbReference>
<feature type="domain" description="F-box" evidence="1">
    <location>
        <begin position="6"/>
        <end position="52"/>
    </location>
</feature>
<dbReference type="Proteomes" id="UP000087171">
    <property type="component" value="Unplaced"/>
</dbReference>
<evidence type="ECO:0000313" key="7">
    <source>
        <dbReference type="RefSeq" id="XP_027186676.1"/>
    </source>
</evidence>
<gene>
    <name evidence="4 5 6 7 8 9" type="primary">LOC101508967</name>
</gene>
<dbReference type="PaxDb" id="3827-XP_004515522.1"/>
<sequence>MATTHLQLPDECWESVFKFLTNSDAGDNNHRHLESLSAVSKQFLSISNHLKRSFTISDQALPFLSRLFHRFPNLTSLNLTRISNDTNLDALLIQISNSPFPLKSLNLSNQHTIPLNGLRIFSKKITTLTSLTCSNITSLRNNDTLFISNFFPFLQQLDLSNPKDIQITDIVVNSMSIKLPKLRKVNFSGHYYINDTLFFHLCKNSEFLEEVVMFKCSFITNHGIASAIRERPGLRSLSFNKLRLFGGNDNFFDSLVILKGLTCIDLSYSYISDEFLSAVAEKGLPLRKLVLQGCFGYSYVGIFCLLSNCRFLQHLDLQNAEFLNDWHVVELSSFLTDLVSINISKCSGLTDFALFTFVTKCASLSEVRMEYTSIGKKCVENSYTLMNFVVNPQLKSLRLAHNTWLRDEDINKFASIFPNLQLLDLSSCNGISEVDIGQVLRKCSKIRHLNLACCSGLKLLRMDFQVSTLEVLNLSESGIDDRSLDMISKSCFGLLQLDLARCFDVTEKGVRQVVVNCTKLREINLHGCCKVAADVVDSIVFIRPSLRKLTAPPGFHCSDSKRKLFLRHGCLVC</sequence>
<dbReference type="RefSeq" id="XP_027186676.1">
    <property type="nucleotide sequence ID" value="XM_027330875.1"/>
</dbReference>
<evidence type="ECO:0000313" key="4">
    <source>
        <dbReference type="RefSeq" id="XP_004515522.1"/>
    </source>
</evidence>
<evidence type="ECO:0000313" key="3">
    <source>
        <dbReference type="Proteomes" id="UP000087171"/>
    </source>
</evidence>
<dbReference type="RefSeq" id="XP_027186679.1">
    <property type="nucleotide sequence ID" value="XM_027330878.1"/>
</dbReference>
<dbReference type="GO" id="GO:0031146">
    <property type="term" value="P:SCF-dependent proteasomal ubiquitin-dependent protein catabolic process"/>
    <property type="evidence" value="ECO:0007669"/>
    <property type="project" value="TreeGrafter"/>
</dbReference>
<dbReference type="eggNOG" id="KOG1947">
    <property type="taxonomic scope" value="Eukaryota"/>
</dbReference>
<evidence type="ECO:0000259" key="2">
    <source>
        <dbReference type="Pfam" id="PF25372"/>
    </source>
</evidence>
<dbReference type="SMART" id="SM00367">
    <property type="entry name" value="LRR_CC"/>
    <property type="match status" value="9"/>
</dbReference>
<dbReference type="GO" id="GO:0019005">
    <property type="term" value="C:SCF ubiquitin ligase complex"/>
    <property type="evidence" value="ECO:0007669"/>
    <property type="project" value="TreeGrafter"/>
</dbReference>
<protein>
    <submittedName>
        <fullName evidence="4 5">F-box/LRR-repeat protein 3-like</fullName>
    </submittedName>
</protein>
<evidence type="ECO:0000313" key="9">
    <source>
        <dbReference type="RefSeq" id="XP_027186679.1"/>
    </source>
</evidence>
<dbReference type="Pfam" id="PF25372">
    <property type="entry name" value="DUF7885"/>
    <property type="match status" value="1"/>
</dbReference>
<evidence type="ECO:0000259" key="1">
    <source>
        <dbReference type="Pfam" id="PF00646"/>
    </source>
</evidence>
<dbReference type="OrthoDB" id="6066220at2759"/>
<proteinExistence type="predicted"/>
<dbReference type="InterPro" id="IPR001810">
    <property type="entry name" value="F-box_dom"/>
</dbReference>
<dbReference type="InterPro" id="IPR032675">
    <property type="entry name" value="LRR_dom_sf"/>
</dbReference>
<evidence type="ECO:0000313" key="8">
    <source>
        <dbReference type="RefSeq" id="XP_027186678.1"/>
    </source>
</evidence>
<name>A0A1S2Z5P4_CICAR</name>
<dbReference type="AlphaFoldDB" id="A0A1S2Z5P4"/>
<dbReference type="RefSeq" id="XP_004515522.1">
    <property type="nucleotide sequence ID" value="XM_004515465.3"/>
</dbReference>
<dbReference type="RefSeq" id="XP_027186678.1">
    <property type="nucleotide sequence ID" value="XM_027330877.1"/>
</dbReference>
<dbReference type="Gene3D" id="3.80.10.10">
    <property type="entry name" value="Ribonuclease Inhibitor"/>
    <property type="match status" value="3"/>
</dbReference>
<dbReference type="InterPro" id="IPR006553">
    <property type="entry name" value="Leu-rich_rpt_Cys-con_subtyp"/>
</dbReference>
<organism evidence="3 4">
    <name type="scientific">Cicer arietinum</name>
    <name type="common">Chickpea</name>
    <name type="synonym">Garbanzo</name>
    <dbReference type="NCBI Taxonomy" id="3827"/>
    <lineage>
        <taxon>Eukaryota</taxon>
        <taxon>Viridiplantae</taxon>
        <taxon>Streptophyta</taxon>
        <taxon>Embryophyta</taxon>
        <taxon>Tracheophyta</taxon>
        <taxon>Spermatophyta</taxon>
        <taxon>Magnoliopsida</taxon>
        <taxon>eudicotyledons</taxon>
        <taxon>Gunneridae</taxon>
        <taxon>Pentapetalae</taxon>
        <taxon>rosids</taxon>
        <taxon>fabids</taxon>
        <taxon>Fabales</taxon>
        <taxon>Fabaceae</taxon>
        <taxon>Papilionoideae</taxon>
        <taxon>50 kb inversion clade</taxon>
        <taxon>NPAAA clade</taxon>
        <taxon>Hologalegina</taxon>
        <taxon>IRL clade</taxon>
        <taxon>Cicereae</taxon>
        <taxon>Cicer</taxon>
    </lineage>
</organism>
<feature type="domain" description="F-box/LRR-repeat protein 15-like leucin rich repeat" evidence="2">
    <location>
        <begin position="180"/>
        <end position="398"/>
    </location>
</feature>
<dbReference type="RefSeq" id="XP_004515524.1">
    <property type="nucleotide sequence ID" value="XM_004515467.3"/>
</dbReference>
<dbReference type="Pfam" id="PF00646">
    <property type="entry name" value="F-box"/>
    <property type="match status" value="1"/>
</dbReference>